<reference evidence="1 2" key="1">
    <citation type="journal article" date="2020" name="Cell">
        <title>Large-Scale Comparative Analyses of Tick Genomes Elucidate Their Genetic Diversity and Vector Capacities.</title>
        <authorList>
            <consortium name="Tick Genome and Microbiome Consortium (TIGMIC)"/>
            <person name="Jia N."/>
            <person name="Wang J."/>
            <person name="Shi W."/>
            <person name="Du L."/>
            <person name="Sun Y."/>
            <person name="Zhan W."/>
            <person name="Jiang J.F."/>
            <person name="Wang Q."/>
            <person name="Zhang B."/>
            <person name="Ji P."/>
            <person name="Bell-Sakyi L."/>
            <person name="Cui X.M."/>
            <person name="Yuan T.T."/>
            <person name="Jiang B.G."/>
            <person name="Yang W.F."/>
            <person name="Lam T.T."/>
            <person name="Chang Q.C."/>
            <person name="Ding S.J."/>
            <person name="Wang X.J."/>
            <person name="Zhu J.G."/>
            <person name="Ruan X.D."/>
            <person name="Zhao L."/>
            <person name="Wei J.T."/>
            <person name="Ye R.Z."/>
            <person name="Que T.C."/>
            <person name="Du C.H."/>
            <person name="Zhou Y.H."/>
            <person name="Cheng J.X."/>
            <person name="Dai P.F."/>
            <person name="Guo W.B."/>
            <person name="Han X.H."/>
            <person name="Huang E.J."/>
            <person name="Li L.F."/>
            <person name="Wei W."/>
            <person name="Gao Y.C."/>
            <person name="Liu J.Z."/>
            <person name="Shao H.Z."/>
            <person name="Wang X."/>
            <person name="Wang C.C."/>
            <person name="Yang T.C."/>
            <person name="Huo Q.B."/>
            <person name="Li W."/>
            <person name="Chen H.Y."/>
            <person name="Chen S.E."/>
            <person name="Zhou L.G."/>
            <person name="Ni X.B."/>
            <person name="Tian J.H."/>
            <person name="Sheng Y."/>
            <person name="Liu T."/>
            <person name="Pan Y.S."/>
            <person name="Xia L.Y."/>
            <person name="Li J."/>
            <person name="Zhao F."/>
            <person name="Cao W.C."/>
        </authorList>
    </citation>
    <scope>NUCLEOTIDE SEQUENCE [LARGE SCALE GENOMIC DNA]</scope>
    <source>
        <strain evidence="1">Iper-2018</strain>
    </source>
</reference>
<dbReference type="Proteomes" id="UP000805193">
    <property type="component" value="Unassembled WGS sequence"/>
</dbReference>
<proteinExistence type="predicted"/>
<organism evidence="1 2">
    <name type="scientific">Ixodes persulcatus</name>
    <name type="common">Taiga tick</name>
    <dbReference type="NCBI Taxonomy" id="34615"/>
    <lineage>
        <taxon>Eukaryota</taxon>
        <taxon>Metazoa</taxon>
        <taxon>Ecdysozoa</taxon>
        <taxon>Arthropoda</taxon>
        <taxon>Chelicerata</taxon>
        <taxon>Arachnida</taxon>
        <taxon>Acari</taxon>
        <taxon>Parasitiformes</taxon>
        <taxon>Ixodida</taxon>
        <taxon>Ixodoidea</taxon>
        <taxon>Ixodidae</taxon>
        <taxon>Ixodinae</taxon>
        <taxon>Ixodes</taxon>
    </lineage>
</organism>
<keyword evidence="2" id="KW-1185">Reference proteome</keyword>
<accession>A0AC60R0W5</accession>
<comment type="caution">
    <text evidence="1">The sequence shown here is derived from an EMBL/GenBank/DDBJ whole genome shotgun (WGS) entry which is preliminary data.</text>
</comment>
<evidence type="ECO:0000313" key="2">
    <source>
        <dbReference type="Proteomes" id="UP000805193"/>
    </source>
</evidence>
<evidence type="ECO:0000313" key="1">
    <source>
        <dbReference type="EMBL" id="KAG0445459.1"/>
    </source>
</evidence>
<sequence length="277" mass="31307">MEDTHGISERSICVLHLSPHFVVVDKPADVVINTQRPDEHPVTVETLLKRLHPELVDTGVHHSFRFCHRLDFSTSGVLCLALHKQSARSAQRAFHQRLAKKYYVAILEGHVRDDRVLVDSPIGEDERPQHSHKMCTADKDYCASPRDAQTRLLVLWRGLLKGRPATKVLLRPVTGRRHQLRVHCASLGHTIVGDFTYGEDSSSRRMFLHACRLVLPTEVETLDVETPDPFAADFDVGSDYGQTVPTASLFEELEREDCWTKSAFVFRLNDTAPKGVN</sequence>
<gene>
    <name evidence="1" type="ORF">HPB47_014927</name>
</gene>
<name>A0AC60R0W5_IXOPE</name>
<dbReference type="EMBL" id="JABSTQ010000343">
    <property type="protein sequence ID" value="KAG0445459.1"/>
    <property type="molecule type" value="Genomic_DNA"/>
</dbReference>
<protein>
    <submittedName>
        <fullName evidence="1">Uncharacterized protein</fullName>
    </submittedName>
</protein>